<dbReference type="OrthoDB" id="661148at2759"/>
<dbReference type="KEGG" id="gtt:GUITHDRAFT_152305"/>
<dbReference type="Gene3D" id="1.10.8.10">
    <property type="entry name" value="DNA helicase RuvA subunit, C-terminal domain"/>
    <property type="match status" value="1"/>
</dbReference>
<dbReference type="HOGENOM" id="CLU_2175893_0_0_1"/>
<organism evidence="1">
    <name type="scientific">Guillardia theta (strain CCMP2712)</name>
    <name type="common">Cryptophyte</name>
    <dbReference type="NCBI Taxonomy" id="905079"/>
    <lineage>
        <taxon>Eukaryota</taxon>
        <taxon>Cryptophyceae</taxon>
        <taxon>Pyrenomonadales</taxon>
        <taxon>Geminigeraceae</taxon>
        <taxon>Guillardia</taxon>
    </lineage>
</organism>
<reference evidence="3" key="2">
    <citation type="submission" date="2012-11" db="EMBL/GenBank/DDBJ databases">
        <authorList>
            <person name="Kuo A."/>
            <person name="Curtis B.A."/>
            <person name="Tanifuji G."/>
            <person name="Burki F."/>
            <person name="Gruber A."/>
            <person name="Irimia M."/>
            <person name="Maruyama S."/>
            <person name="Arias M.C."/>
            <person name="Ball S.G."/>
            <person name="Gile G.H."/>
            <person name="Hirakawa Y."/>
            <person name="Hopkins J.F."/>
            <person name="Rensing S.A."/>
            <person name="Schmutz J."/>
            <person name="Symeonidi A."/>
            <person name="Elias M."/>
            <person name="Eveleigh R.J."/>
            <person name="Herman E.K."/>
            <person name="Klute M.J."/>
            <person name="Nakayama T."/>
            <person name="Obornik M."/>
            <person name="Reyes-Prieto A."/>
            <person name="Armbrust E.V."/>
            <person name="Aves S.J."/>
            <person name="Beiko R.G."/>
            <person name="Coutinho P."/>
            <person name="Dacks J.B."/>
            <person name="Durnford D.G."/>
            <person name="Fast N.M."/>
            <person name="Green B.R."/>
            <person name="Grisdale C."/>
            <person name="Hempe F."/>
            <person name="Henrissat B."/>
            <person name="Hoppner M.P."/>
            <person name="Ishida K.-I."/>
            <person name="Kim E."/>
            <person name="Koreny L."/>
            <person name="Kroth P.G."/>
            <person name="Liu Y."/>
            <person name="Malik S.-B."/>
            <person name="Maier U.G."/>
            <person name="McRose D."/>
            <person name="Mock T."/>
            <person name="Neilson J.A."/>
            <person name="Onodera N.T."/>
            <person name="Poole A.M."/>
            <person name="Pritham E.J."/>
            <person name="Richards T.A."/>
            <person name="Rocap G."/>
            <person name="Roy S.W."/>
            <person name="Sarai C."/>
            <person name="Schaack S."/>
            <person name="Shirato S."/>
            <person name="Slamovits C.H."/>
            <person name="Spencer D.F."/>
            <person name="Suzuki S."/>
            <person name="Worden A.Z."/>
            <person name="Zauner S."/>
            <person name="Barry K."/>
            <person name="Bell C."/>
            <person name="Bharti A.K."/>
            <person name="Crow J.A."/>
            <person name="Grimwood J."/>
            <person name="Kramer R."/>
            <person name="Lindquist E."/>
            <person name="Lucas S."/>
            <person name="Salamov A."/>
            <person name="McFadden G.I."/>
            <person name="Lane C.E."/>
            <person name="Keeling P.J."/>
            <person name="Gray M.W."/>
            <person name="Grigoriev I.V."/>
            <person name="Archibald J.M."/>
        </authorList>
    </citation>
    <scope>NUCLEOTIDE SEQUENCE</scope>
    <source>
        <strain evidence="3">CCMP2712</strain>
    </source>
</reference>
<accession>L1JDU9</accession>
<dbReference type="EMBL" id="JH992993">
    <property type="protein sequence ID" value="EKX46713.1"/>
    <property type="molecule type" value="Genomic_DNA"/>
</dbReference>
<dbReference type="SUPFAM" id="SSF46934">
    <property type="entry name" value="UBA-like"/>
    <property type="match status" value="1"/>
</dbReference>
<dbReference type="GeneID" id="17303381"/>
<reference evidence="1 3" key="1">
    <citation type="journal article" date="2012" name="Nature">
        <title>Algal genomes reveal evolutionary mosaicism and the fate of nucleomorphs.</title>
        <authorList>
            <consortium name="DOE Joint Genome Institute"/>
            <person name="Curtis B.A."/>
            <person name="Tanifuji G."/>
            <person name="Burki F."/>
            <person name="Gruber A."/>
            <person name="Irimia M."/>
            <person name="Maruyama S."/>
            <person name="Arias M.C."/>
            <person name="Ball S.G."/>
            <person name="Gile G.H."/>
            <person name="Hirakawa Y."/>
            <person name="Hopkins J.F."/>
            <person name="Kuo A."/>
            <person name="Rensing S.A."/>
            <person name="Schmutz J."/>
            <person name="Symeonidi A."/>
            <person name="Elias M."/>
            <person name="Eveleigh R.J."/>
            <person name="Herman E.K."/>
            <person name="Klute M.J."/>
            <person name="Nakayama T."/>
            <person name="Obornik M."/>
            <person name="Reyes-Prieto A."/>
            <person name="Armbrust E.V."/>
            <person name="Aves S.J."/>
            <person name="Beiko R.G."/>
            <person name="Coutinho P."/>
            <person name="Dacks J.B."/>
            <person name="Durnford D.G."/>
            <person name="Fast N.M."/>
            <person name="Green B.R."/>
            <person name="Grisdale C.J."/>
            <person name="Hempel F."/>
            <person name="Henrissat B."/>
            <person name="Hoppner M.P."/>
            <person name="Ishida K."/>
            <person name="Kim E."/>
            <person name="Koreny L."/>
            <person name="Kroth P.G."/>
            <person name="Liu Y."/>
            <person name="Malik S.B."/>
            <person name="Maier U.G."/>
            <person name="McRose D."/>
            <person name="Mock T."/>
            <person name="Neilson J.A."/>
            <person name="Onodera N.T."/>
            <person name="Poole A.M."/>
            <person name="Pritham E.J."/>
            <person name="Richards T.A."/>
            <person name="Rocap G."/>
            <person name="Roy S.W."/>
            <person name="Sarai C."/>
            <person name="Schaack S."/>
            <person name="Shirato S."/>
            <person name="Slamovits C.H."/>
            <person name="Spencer D.F."/>
            <person name="Suzuki S."/>
            <person name="Worden A.Z."/>
            <person name="Zauner S."/>
            <person name="Barry K."/>
            <person name="Bell C."/>
            <person name="Bharti A.K."/>
            <person name="Crow J.A."/>
            <person name="Grimwood J."/>
            <person name="Kramer R."/>
            <person name="Lindquist E."/>
            <person name="Lucas S."/>
            <person name="Salamov A."/>
            <person name="McFadden G.I."/>
            <person name="Lane C.E."/>
            <person name="Keeling P.J."/>
            <person name="Gray M.W."/>
            <person name="Grigoriev I.V."/>
            <person name="Archibald J.M."/>
        </authorList>
    </citation>
    <scope>NUCLEOTIDE SEQUENCE</scope>
    <source>
        <strain evidence="1 3">CCMP2712</strain>
    </source>
</reference>
<reference evidence="2" key="3">
    <citation type="submission" date="2016-03" db="UniProtKB">
        <authorList>
            <consortium name="EnsemblProtists"/>
        </authorList>
    </citation>
    <scope>IDENTIFICATION</scope>
</reference>
<gene>
    <name evidence="1" type="ORF">GUITHDRAFT_152305</name>
</gene>
<name>L1JDU9_GUITC</name>
<evidence type="ECO:0000313" key="2">
    <source>
        <dbReference type="EnsemblProtists" id="EKX46713"/>
    </source>
</evidence>
<dbReference type="InterPro" id="IPR009060">
    <property type="entry name" value="UBA-like_sf"/>
</dbReference>
<keyword evidence="3" id="KW-1185">Reference proteome</keyword>
<evidence type="ECO:0008006" key="4">
    <source>
        <dbReference type="Google" id="ProtNLM"/>
    </source>
</evidence>
<sequence length="110" mass="12579">MGYPAAEEEEDEAARLMKLRPQELIDEIRKLGKEPKGLVEKQELVAELIGLRSSLRGDTRNEEQKSADVDWSEKLNLLVEMGFTDLIENEELLHRHGGDVKKVIEAILKR</sequence>
<protein>
    <recommendedName>
        <fullName evidence="4">UBA domain-containing protein</fullName>
    </recommendedName>
</protein>
<dbReference type="AlphaFoldDB" id="L1JDU9"/>
<dbReference type="PaxDb" id="55529-EKX46713"/>
<evidence type="ECO:0000313" key="1">
    <source>
        <dbReference type="EMBL" id="EKX46713.1"/>
    </source>
</evidence>
<dbReference type="EnsemblProtists" id="EKX46713">
    <property type="protein sequence ID" value="EKX46713"/>
    <property type="gene ID" value="GUITHDRAFT_152305"/>
</dbReference>
<evidence type="ECO:0000313" key="3">
    <source>
        <dbReference type="Proteomes" id="UP000011087"/>
    </source>
</evidence>
<proteinExistence type="predicted"/>
<dbReference type="RefSeq" id="XP_005833693.1">
    <property type="nucleotide sequence ID" value="XM_005833636.1"/>
</dbReference>
<dbReference type="Proteomes" id="UP000011087">
    <property type="component" value="Unassembled WGS sequence"/>
</dbReference>
<dbReference type="CDD" id="cd14319">
    <property type="entry name" value="UBA_NBR1"/>
    <property type="match status" value="1"/>
</dbReference>